<organism evidence="13 14">
    <name type="scientific">Aedes aegypti</name>
    <name type="common">Yellowfever mosquito</name>
    <name type="synonym">Culex aegypti</name>
    <dbReference type="NCBI Taxonomy" id="7159"/>
    <lineage>
        <taxon>Eukaryota</taxon>
        <taxon>Metazoa</taxon>
        <taxon>Ecdysozoa</taxon>
        <taxon>Arthropoda</taxon>
        <taxon>Hexapoda</taxon>
        <taxon>Insecta</taxon>
        <taxon>Pterygota</taxon>
        <taxon>Neoptera</taxon>
        <taxon>Endopterygota</taxon>
        <taxon>Diptera</taxon>
        <taxon>Nematocera</taxon>
        <taxon>Culicoidea</taxon>
        <taxon>Culicidae</taxon>
        <taxon>Culicinae</taxon>
        <taxon>Aedini</taxon>
        <taxon>Aedes</taxon>
        <taxon>Stegomyia</taxon>
    </lineage>
</organism>
<dbReference type="CDD" id="cd00086">
    <property type="entry name" value="homeodomain"/>
    <property type="match status" value="1"/>
</dbReference>
<evidence type="ECO:0000313" key="14">
    <source>
        <dbReference type="Proteomes" id="UP000008820"/>
    </source>
</evidence>
<dbReference type="InterPro" id="IPR017970">
    <property type="entry name" value="Homeobox_CS"/>
</dbReference>
<evidence type="ECO:0000256" key="2">
    <source>
        <dbReference type="ARBA" id="ARBA00006317"/>
    </source>
</evidence>
<accession>A0A903VNK9</accession>
<evidence type="ECO:0000259" key="12">
    <source>
        <dbReference type="PROSITE" id="PS50071"/>
    </source>
</evidence>
<dbReference type="Pfam" id="PF00046">
    <property type="entry name" value="Homeodomain"/>
    <property type="match status" value="1"/>
</dbReference>
<keyword evidence="5 9" id="KW-0238">DNA-binding</keyword>
<keyword evidence="8 9" id="KW-0539">Nucleus</keyword>
<keyword evidence="14" id="KW-1185">Reference proteome</keyword>
<dbReference type="PRINTS" id="PR00024">
    <property type="entry name" value="HOMEOBOX"/>
</dbReference>
<dbReference type="FunFam" id="1.10.10.60:FF:000166">
    <property type="entry name" value="homeobox protein Hox-C11"/>
    <property type="match status" value="1"/>
</dbReference>
<evidence type="ECO:0000256" key="7">
    <source>
        <dbReference type="ARBA" id="ARBA00023163"/>
    </source>
</evidence>
<evidence type="ECO:0000256" key="9">
    <source>
        <dbReference type="PROSITE-ProRule" id="PRU00108"/>
    </source>
</evidence>
<dbReference type="Gene3D" id="1.10.10.60">
    <property type="entry name" value="Homeodomain-like"/>
    <property type="match status" value="1"/>
</dbReference>
<evidence type="ECO:0000256" key="4">
    <source>
        <dbReference type="ARBA" id="ARBA00023015"/>
    </source>
</evidence>
<name>A0A903VNK9_AEDAE</name>
<feature type="compositionally biased region" description="Polar residues" evidence="11">
    <location>
        <begin position="69"/>
        <end position="89"/>
    </location>
</feature>
<dbReference type="InterPro" id="IPR009057">
    <property type="entry name" value="Homeodomain-like_sf"/>
</dbReference>
<feature type="compositionally biased region" description="Low complexity" evidence="11">
    <location>
        <begin position="310"/>
        <end position="345"/>
    </location>
</feature>
<feature type="domain" description="Homeobox" evidence="12">
    <location>
        <begin position="248"/>
        <end position="308"/>
    </location>
</feature>
<dbReference type="GO" id="GO:0000981">
    <property type="term" value="F:DNA-binding transcription factor activity, RNA polymerase II-specific"/>
    <property type="evidence" value="ECO:0007669"/>
    <property type="project" value="InterPro"/>
</dbReference>
<proteinExistence type="inferred from homology"/>
<keyword evidence="3" id="KW-0217">Developmental protein</keyword>
<evidence type="ECO:0000313" key="13">
    <source>
        <dbReference type="EnsemblMetazoa" id="AAEL025694-PC"/>
    </source>
</evidence>
<keyword evidence="4" id="KW-0805">Transcription regulation</keyword>
<keyword evidence="7" id="KW-0804">Transcription</keyword>
<feature type="region of interest" description="Disordered" evidence="11">
    <location>
        <begin position="1"/>
        <end position="123"/>
    </location>
</feature>
<evidence type="ECO:0000256" key="3">
    <source>
        <dbReference type="ARBA" id="ARBA00022473"/>
    </source>
</evidence>
<evidence type="ECO:0000256" key="10">
    <source>
        <dbReference type="RuleBase" id="RU000682"/>
    </source>
</evidence>
<dbReference type="PROSITE" id="PS00027">
    <property type="entry name" value="HOMEOBOX_1"/>
    <property type="match status" value="1"/>
</dbReference>
<dbReference type="InterPro" id="IPR017112">
    <property type="entry name" value="HXA9/HXB9/HXC9"/>
</dbReference>
<dbReference type="PANTHER" id="PTHR45970:SF2">
    <property type="entry name" value="AGAP004664-PA"/>
    <property type="match status" value="1"/>
</dbReference>
<comment type="similarity">
    <text evidence="2">Belongs to the Abd-B homeobox family.</text>
</comment>
<gene>
    <name evidence="13" type="primary">5572615</name>
</gene>
<dbReference type="InterPro" id="IPR020479">
    <property type="entry name" value="HD_metazoa"/>
</dbReference>
<dbReference type="PROSITE" id="PS50071">
    <property type="entry name" value="HOMEOBOX_2"/>
    <property type="match status" value="1"/>
</dbReference>
<dbReference type="GO" id="GO:0005634">
    <property type="term" value="C:nucleus"/>
    <property type="evidence" value="ECO:0007669"/>
    <property type="project" value="UniProtKB-SubCell"/>
</dbReference>
<dbReference type="GO" id="GO:0000978">
    <property type="term" value="F:RNA polymerase II cis-regulatory region sequence-specific DNA binding"/>
    <property type="evidence" value="ECO:0007669"/>
    <property type="project" value="TreeGrafter"/>
</dbReference>
<dbReference type="Proteomes" id="UP000008820">
    <property type="component" value="Chromosome 1"/>
</dbReference>
<protein>
    <recommendedName>
        <fullName evidence="12">Homeobox domain-containing protein</fullName>
    </recommendedName>
</protein>
<feature type="region of interest" description="Disordered" evidence="11">
    <location>
        <begin position="300"/>
        <end position="355"/>
    </location>
</feature>
<evidence type="ECO:0000256" key="5">
    <source>
        <dbReference type="ARBA" id="ARBA00023125"/>
    </source>
</evidence>
<dbReference type="SMART" id="SM00389">
    <property type="entry name" value="HOX"/>
    <property type="match status" value="1"/>
</dbReference>
<comment type="subcellular location">
    <subcellularLocation>
        <location evidence="1 9 10">Nucleus</location>
    </subcellularLocation>
</comment>
<dbReference type="EnsemblMetazoa" id="AAEL025694-RC">
    <property type="protein sequence ID" value="AAEL025694-PC"/>
    <property type="gene ID" value="AAEL025694"/>
</dbReference>
<feature type="compositionally biased region" description="Polar residues" evidence="11">
    <location>
        <begin position="18"/>
        <end position="31"/>
    </location>
</feature>
<evidence type="ECO:0000256" key="1">
    <source>
        <dbReference type="ARBA" id="ARBA00004123"/>
    </source>
</evidence>
<keyword evidence="6 9" id="KW-0371">Homeobox</keyword>
<dbReference type="GO" id="GO:0009952">
    <property type="term" value="P:anterior/posterior pattern specification"/>
    <property type="evidence" value="ECO:0007669"/>
    <property type="project" value="TreeGrafter"/>
</dbReference>
<feature type="compositionally biased region" description="Low complexity" evidence="11">
    <location>
        <begin position="32"/>
        <end position="57"/>
    </location>
</feature>
<reference evidence="13" key="2">
    <citation type="submission" date="2022-10" db="UniProtKB">
        <authorList>
            <consortium name="EnsemblMetazoa"/>
        </authorList>
    </citation>
    <scope>IDENTIFICATION</scope>
    <source>
        <strain evidence="13">LVP_AGWG</strain>
    </source>
</reference>
<dbReference type="PANTHER" id="PTHR45970">
    <property type="entry name" value="AGAP004664-PA"/>
    <property type="match status" value="1"/>
</dbReference>
<dbReference type="OrthoDB" id="6159439at2759"/>
<evidence type="ECO:0000256" key="8">
    <source>
        <dbReference type="ARBA" id="ARBA00023242"/>
    </source>
</evidence>
<reference evidence="13 14" key="1">
    <citation type="submission" date="2017-06" db="EMBL/GenBank/DDBJ databases">
        <title>Aedes aegypti genome working group (AGWG) sequencing and assembly.</title>
        <authorList>
            <consortium name="Aedes aegypti Genome Working Group (AGWG)"/>
            <person name="Matthews B.J."/>
        </authorList>
    </citation>
    <scope>NUCLEOTIDE SEQUENCE [LARGE SCALE GENOMIC DNA]</scope>
    <source>
        <strain evidence="13 14">LVP_AGWG</strain>
    </source>
</reference>
<dbReference type="SUPFAM" id="SSF46689">
    <property type="entry name" value="Homeodomain-like"/>
    <property type="match status" value="1"/>
</dbReference>
<dbReference type="InterPro" id="IPR001356">
    <property type="entry name" value="HD"/>
</dbReference>
<sequence>MYEDPTGGHTGVGGRSPPSLQNTTHSTNHIVQQQQQQQAQQQAAAQQAQQQQQQQAPPQVPPQAPSQQTNSSSTGPQNSSVVSSQTQIVAPSTASESPASVSSQPSGPIHIPAKRPAFETDSSRLRHSYPWGYDSGADSAYHPQYPYGLGADIKPMYYPGYPTDANFQPHPYYPKYEPDAYIASTERSRGVTADAPSLQSSYDTYNTPGLRPYSSETYPNPVGSSISVGVSGVGSCTPSNPLEWTGNVTVRKKRKPYSKFQTLELEKEFLFNAYVSKQKRWELARNLNLTERQVKIWFQNRRMKNKKNSQRQQAQSNNSSSSNSSHNHAQQQSHHNPHHLNLGLGMPLHGSKMHQ</sequence>
<feature type="DNA-binding region" description="Homeobox" evidence="9">
    <location>
        <begin position="250"/>
        <end position="309"/>
    </location>
</feature>
<dbReference type="AlphaFoldDB" id="A0A903VNK9"/>
<feature type="compositionally biased region" description="Low complexity" evidence="11">
    <location>
        <begin position="90"/>
        <end position="106"/>
    </location>
</feature>
<evidence type="ECO:0000256" key="6">
    <source>
        <dbReference type="ARBA" id="ARBA00023155"/>
    </source>
</evidence>
<dbReference type="GO" id="GO:0009954">
    <property type="term" value="P:proximal/distal pattern formation"/>
    <property type="evidence" value="ECO:0007669"/>
    <property type="project" value="TreeGrafter"/>
</dbReference>
<evidence type="ECO:0000256" key="11">
    <source>
        <dbReference type="SAM" id="MobiDB-lite"/>
    </source>
</evidence>